<dbReference type="SMART" id="SM00225">
    <property type="entry name" value="BTB"/>
    <property type="match status" value="1"/>
</dbReference>
<proteinExistence type="predicted"/>
<evidence type="ECO:0000313" key="4">
    <source>
        <dbReference type="Proteomes" id="UP001152747"/>
    </source>
</evidence>
<reference evidence="3" key="1">
    <citation type="submission" date="2022-11" db="EMBL/GenBank/DDBJ databases">
        <authorList>
            <person name="Kikuchi T."/>
        </authorList>
    </citation>
    <scope>NUCLEOTIDE SEQUENCE</scope>
    <source>
        <strain evidence="3">PS1010</strain>
    </source>
</reference>
<comment type="caution">
    <text evidence="3">The sequence shown here is derived from an EMBL/GenBank/DDBJ whole genome shotgun (WGS) entry which is preliminary data.</text>
</comment>
<evidence type="ECO:0000256" key="1">
    <source>
        <dbReference type="SAM" id="MobiDB-lite"/>
    </source>
</evidence>
<dbReference type="OrthoDB" id="5847610at2759"/>
<gene>
    <name evidence="3" type="ORF">CAMP_LOCUS19248</name>
</gene>
<dbReference type="AlphaFoldDB" id="A0A9P1NA26"/>
<dbReference type="PANTHER" id="PTHR47022">
    <property type="entry name" value="BTB AND MATH DOMAIN-CONTAINING PROTEIN 36-RELATED"/>
    <property type="match status" value="1"/>
</dbReference>
<dbReference type="PANTHER" id="PTHR47022:SF1">
    <property type="entry name" value="BTB AND MATH DOMAIN-CONTAINING PROTEIN 36-RELATED"/>
    <property type="match status" value="1"/>
</dbReference>
<dbReference type="Proteomes" id="UP001152747">
    <property type="component" value="Unassembled WGS sequence"/>
</dbReference>
<dbReference type="CDD" id="cd18186">
    <property type="entry name" value="BTB_POZ_ZBTB_KLHL-like"/>
    <property type="match status" value="1"/>
</dbReference>
<feature type="domain" description="BTB" evidence="2">
    <location>
        <begin position="86"/>
        <end position="145"/>
    </location>
</feature>
<name>A0A9P1NA26_9PELO</name>
<keyword evidence="4" id="KW-1185">Reference proteome</keyword>
<protein>
    <recommendedName>
        <fullName evidence="2">BTB domain-containing protein</fullName>
    </recommendedName>
</protein>
<dbReference type="InterPro" id="IPR000210">
    <property type="entry name" value="BTB/POZ_dom"/>
</dbReference>
<dbReference type="SUPFAM" id="SSF54695">
    <property type="entry name" value="POZ domain"/>
    <property type="match status" value="1"/>
</dbReference>
<evidence type="ECO:0000259" key="2">
    <source>
        <dbReference type="PROSITE" id="PS50097"/>
    </source>
</evidence>
<dbReference type="EMBL" id="CANHGI010000006">
    <property type="protein sequence ID" value="CAI5456611.1"/>
    <property type="molecule type" value="Genomic_DNA"/>
</dbReference>
<organism evidence="3 4">
    <name type="scientific">Caenorhabditis angaria</name>
    <dbReference type="NCBI Taxonomy" id="860376"/>
    <lineage>
        <taxon>Eukaryota</taxon>
        <taxon>Metazoa</taxon>
        <taxon>Ecdysozoa</taxon>
        <taxon>Nematoda</taxon>
        <taxon>Chromadorea</taxon>
        <taxon>Rhabditida</taxon>
        <taxon>Rhabditina</taxon>
        <taxon>Rhabditomorpha</taxon>
        <taxon>Rhabditoidea</taxon>
        <taxon>Rhabditidae</taxon>
        <taxon>Peloderinae</taxon>
        <taxon>Caenorhabditis</taxon>
    </lineage>
</organism>
<dbReference type="InterPro" id="IPR011333">
    <property type="entry name" value="SKP1/BTB/POZ_sf"/>
</dbReference>
<accession>A0A9P1NA26</accession>
<sequence>MIRMKKSIKDQDQTTESETPNYEIIELQKSFETEELRFSDILKRSEIFEENHESPVEITLMMETFENSLEKVPKFDFKEKSGSPKSDVILNIDGVKLYANKILLAIHSKVFDSMFYSEFVEKNQTEIILEDDDPEDFIEILKLIYPSAGSTIIQESNVEGIYKLADKYFMTHVMFQCEHFMETSKDYSVRDWLVAEKYDVPELMKKSKPTFVRQLAESIDF</sequence>
<feature type="region of interest" description="Disordered" evidence="1">
    <location>
        <begin position="1"/>
        <end position="21"/>
    </location>
</feature>
<evidence type="ECO:0000313" key="3">
    <source>
        <dbReference type="EMBL" id="CAI5456611.1"/>
    </source>
</evidence>
<dbReference type="Pfam" id="PF00651">
    <property type="entry name" value="BTB"/>
    <property type="match status" value="1"/>
</dbReference>
<dbReference type="Gene3D" id="3.30.710.10">
    <property type="entry name" value="Potassium Channel Kv1.1, Chain A"/>
    <property type="match status" value="1"/>
</dbReference>
<dbReference type="PROSITE" id="PS50097">
    <property type="entry name" value="BTB"/>
    <property type="match status" value="1"/>
</dbReference>